<dbReference type="eggNOG" id="ENOG502SPS5">
    <property type="taxonomic scope" value="Eukaryota"/>
</dbReference>
<evidence type="ECO:0000313" key="4">
    <source>
        <dbReference type="Proteomes" id="UP000005447"/>
    </source>
</evidence>
<reference evidence="3" key="2">
    <citation type="submission" date="2025-08" db="UniProtKB">
        <authorList>
            <consortium name="Ensembl"/>
        </authorList>
    </citation>
    <scope>IDENTIFICATION</scope>
    <source>
        <strain evidence="3">2N</strain>
    </source>
</reference>
<evidence type="ECO:0000313" key="3">
    <source>
        <dbReference type="Ensembl" id="ENSCPOP00000007298.3"/>
    </source>
</evidence>
<proteinExistence type="predicted"/>
<dbReference type="InterPro" id="IPR046359">
    <property type="entry name" value="Aftin-like"/>
</dbReference>
<dbReference type="STRING" id="10141.ENSCPOP00000007298"/>
<feature type="region of interest" description="Disordered" evidence="1">
    <location>
        <begin position="1"/>
        <end position="66"/>
    </location>
</feature>
<protein>
    <recommendedName>
        <fullName evidence="2">Aftiphilin clathrin-binding box domain-containing protein</fullName>
    </recommendedName>
</protein>
<dbReference type="GO" id="GO:0030276">
    <property type="term" value="F:clathrin binding"/>
    <property type="evidence" value="ECO:0007669"/>
    <property type="project" value="InterPro"/>
</dbReference>
<feature type="domain" description="Aftiphilin clathrin-binding box" evidence="2">
    <location>
        <begin position="222"/>
        <end position="301"/>
    </location>
</feature>
<evidence type="ECO:0000259" key="2">
    <source>
        <dbReference type="Pfam" id="PF15045"/>
    </source>
</evidence>
<feature type="compositionally biased region" description="Low complexity" evidence="1">
    <location>
        <begin position="12"/>
        <end position="22"/>
    </location>
</feature>
<name>H0VBL4_CAVPO</name>
<dbReference type="HOGENOM" id="CLU_071310_0_1_1"/>
<dbReference type="GeneTree" id="ENSGT00940000154186"/>
<dbReference type="VEuPathDB" id="HostDB:ENSCPOG00000008116"/>
<dbReference type="InterPro" id="IPR029205">
    <property type="entry name" value="Clathrin-bd"/>
</dbReference>
<dbReference type="EMBL" id="AAKN02052003">
    <property type="status" value="NOT_ANNOTATED_CDS"/>
    <property type="molecule type" value="Genomic_DNA"/>
</dbReference>
<dbReference type="Ensembl" id="ENSCPOT00000008191.3">
    <property type="protein sequence ID" value="ENSCPOP00000007298.3"/>
    <property type="gene ID" value="ENSCPOG00000008116.4"/>
</dbReference>
<evidence type="ECO:0000256" key="1">
    <source>
        <dbReference type="SAM" id="MobiDB-lite"/>
    </source>
</evidence>
<dbReference type="Pfam" id="PF15045">
    <property type="entry name" value="Clathrin_bdg"/>
    <property type="match status" value="1"/>
</dbReference>
<dbReference type="GO" id="GO:0032588">
    <property type="term" value="C:trans-Golgi network membrane"/>
    <property type="evidence" value="ECO:0007669"/>
    <property type="project" value="InterPro"/>
</dbReference>
<keyword evidence="4" id="KW-1185">Reference proteome</keyword>
<organism evidence="3 4">
    <name type="scientific">Cavia porcellus</name>
    <name type="common">Guinea pig</name>
    <dbReference type="NCBI Taxonomy" id="10141"/>
    <lineage>
        <taxon>Eukaryota</taxon>
        <taxon>Metazoa</taxon>
        <taxon>Chordata</taxon>
        <taxon>Craniata</taxon>
        <taxon>Vertebrata</taxon>
        <taxon>Euteleostomi</taxon>
        <taxon>Mammalia</taxon>
        <taxon>Eutheria</taxon>
        <taxon>Euarchontoglires</taxon>
        <taxon>Glires</taxon>
        <taxon>Rodentia</taxon>
        <taxon>Hystricomorpha</taxon>
        <taxon>Caviidae</taxon>
        <taxon>Cavia</taxon>
    </lineage>
</organism>
<dbReference type="Proteomes" id="UP000005447">
    <property type="component" value="Unassembled WGS sequence"/>
</dbReference>
<dbReference type="OMA" id="WSESHCQ"/>
<sequence>QLGKRLQPHSPSPRGSGPRFPSLYTRTFHCLGLQDNEDSGQGELTTGDGQTAGHDEVAGGQSGDSLERKGTYNNNQLLNGTACSCGEEDLPSCTVEGADPGELSGAWGEFKGFQESSAKFEQFSQSPEVLQSPAEPQWWRTLPAPREHCLQQSHQDRPWVTGTAVDPSPEPVVSYENIFRFAFQEVTVEQTTEEVSTLYHFLEANKDENSGLSSVHRLCSESRKLWRSLQNTSTVSTSQFLWSESHCQENLFLVLSMDPARKVPSGSQGHILQCPSLREPEELLAVSSFHLHPCEALIQTKPSGTPGSRQGSLITYSLFLKSPLHGNGQCITIPQKKKIFAPWNLKVAFFNNNIC</sequence>
<dbReference type="InParanoid" id="H0VBL4"/>
<dbReference type="GO" id="GO:0030121">
    <property type="term" value="C:AP-1 adaptor complex"/>
    <property type="evidence" value="ECO:0007669"/>
    <property type="project" value="TreeGrafter"/>
</dbReference>
<dbReference type="AlphaFoldDB" id="H0VBL4"/>
<reference evidence="3" key="3">
    <citation type="submission" date="2025-09" db="UniProtKB">
        <authorList>
            <consortium name="Ensembl"/>
        </authorList>
    </citation>
    <scope>IDENTIFICATION</scope>
    <source>
        <strain evidence="3">2N</strain>
    </source>
</reference>
<dbReference type="PANTHER" id="PTHR16156">
    <property type="entry name" value="AFTIPHILIN A-RELATED"/>
    <property type="match status" value="1"/>
</dbReference>
<dbReference type="FunCoup" id="H0VBL4">
    <property type="interactions" value="33"/>
</dbReference>
<reference evidence="4" key="1">
    <citation type="journal article" date="2011" name="Nature">
        <title>A high-resolution map of human evolutionary constraint using 29 mammals.</title>
        <authorList>
            <person name="Lindblad-Toh K."/>
            <person name="Garber M."/>
            <person name="Zuk O."/>
            <person name="Lin M.F."/>
            <person name="Parker B.J."/>
            <person name="Washietl S."/>
            <person name="Kheradpour P."/>
            <person name="Ernst J."/>
            <person name="Jordan G."/>
            <person name="Mauceli E."/>
            <person name="Ward L.D."/>
            <person name="Lowe C.B."/>
            <person name="Holloway A.K."/>
            <person name="Clamp M."/>
            <person name="Gnerre S."/>
            <person name="Alfoldi J."/>
            <person name="Beal K."/>
            <person name="Chang J."/>
            <person name="Clawson H."/>
            <person name="Cuff J."/>
            <person name="Di Palma F."/>
            <person name="Fitzgerald S."/>
            <person name="Flicek P."/>
            <person name="Guttman M."/>
            <person name="Hubisz M.J."/>
            <person name="Jaffe D.B."/>
            <person name="Jungreis I."/>
            <person name="Kent W.J."/>
            <person name="Kostka D."/>
            <person name="Lara M."/>
            <person name="Martins A.L."/>
            <person name="Massingham T."/>
            <person name="Moltke I."/>
            <person name="Raney B.J."/>
            <person name="Rasmussen M.D."/>
            <person name="Robinson J."/>
            <person name="Stark A."/>
            <person name="Vilella A.J."/>
            <person name="Wen J."/>
            <person name="Xie X."/>
            <person name="Zody M.C."/>
            <person name="Baldwin J."/>
            <person name="Bloom T."/>
            <person name="Chin C.W."/>
            <person name="Heiman D."/>
            <person name="Nicol R."/>
            <person name="Nusbaum C."/>
            <person name="Young S."/>
            <person name="Wilkinson J."/>
            <person name="Worley K.C."/>
            <person name="Kovar C.L."/>
            <person name="Muzny D.M."/>
            <person name="Gibbs R.A."/>
            <person name="Cree A."/>
            <person name="Dihn H.H."/>
            <person name="Fowler G."/>
            <person name="Jhangiani S."/>
            <person name="Joshi V."/>
            <person name="Lee S."/>
            <person name="Lewis L.R."/>
            <person name="Nazareth L.V."/>
            <person name="Okwuonu G."/>
            <person name="Santibanez J."/>
            <person name="Warren W.C."/>
            <person name="Mardis E.R."/>
            <person name="Weinstock G.M."/>
            <person name="Wilson R.K."/>
            <person name="Delehaunty K."/>
            <person name="Dooling D."/>
            <person name="Fronik C."/>
            <person name="Fulton L."/>
            <person name="Fulton B."/>
            <person name="Graves T."/>
            <person name="Minx P."/>
            <person name="Sodergren E."/>
            <person name="Birney E."/>
            <person name="Margulies E.H."/>
            <person name="Herrero J."/>
            <person name="Green E.D."/>
            <person name="Haussler D."/>
            <person name="Siepel A."/>
            <person name="Goldman N."/>
            <person name="Pollard K.S."/>
            <person name="Pedersen J.S."/>
            <person name="Lander E.S."/>
            <person name="Kellis M."/>
        </authorList>
    </citation>
    <scope>NUCLEOTIDE SEQUENCE [LARGE SCALE GENOMIC DNA]</scope>
    <source>
        <strain evidence="4">2N</strain>
    </source>
</reference>
<dbReference type="Bgee" id="ENSCPOG00000008116">
    <property type="expression patterns" value="Expressed in thyroid gland and 13 other cell types or tissues"/>
</dbReference>
<accession>H0VBL4</accession>
<dbReference type="PANTHER" id="PTHR16156:SF7">
    <property type="entry name" value="CLATHRIN BINDING BOX OF AFTIPHILIN CONTAINING 1"/>
    <property type="match status" value="1"/>
</dbReference>
<gene>
    <name evidence="3" type="primary">Clba1</name>
</gene>